<dbReference type="EMBL" id="LODL01000005">
    <property type="protein sequence ID" value="KXB32504.1"/>
    <property type="molecule type" value="Genomic_DNA"/>
</dbReference>
<dbReference type="SUPFAM" id="SSF81301">
    <property type="entry name" value="Nucleotidyltransferase"/>
    <property type="match status" value="1"/>
</dbReference>
<reference evidence="2 3" key="1">
    <citation type="submission" date="2015-12" db="EMBL/GenBank/DDBJ databases">
        <title>Nitrous oxide reduction kinetics distinguish bacteria harboring typical versus atypical NosZ.</title>
        <authorList>
            <person name="Yoon S."/>
            <person name="Nissen S."/>
            <person name="Park D."/>
            <person name="Sanford R.A."/>
            <person name="Loeffler F.E."/>
        </authorList>
    </citation>
    <scope>NUCLEOTIDE SEQUENCE [LARGE SCALE GENOMIC DNA]</scope>
    <source>
        <strain evidence="2 3">ATCC BAA-841</strain>
    </source>
</reference>
<protein>
    <submittedName>
        <fullName evidence="2">DNA polymerase III subunit beta</fullName>
    </submittedName>
</protein>
<name>A0A133XNI4_9RHOO</name>
<dbReference type="Pfam" id="PF01909">
    <property type="entry name" value="NTP_transf_2"/>
    <property type="match status" value="1"/>
</dbReference>
<dbReference type="AlphaFoldDB" id="A0A133XNI4"/>
<accession>A0A133XNI4</accession>
<dbReference type="RefSeq" id="WP_066880060.1">
    <property type="nucleotide sequence ID" value="NZ_LODL01000005.1"/>
</dbReference>
<dbReference type="Gene3D" id="3.30.460.10">
    <property type="entry name" value="Beta Polymerase, domain 2"/>
    <property type="match status" value="1"/>
</dbReference>
<gene>
    <name evidence="2" type="ORF">AT959_02120</name>
</gene>
<comment type="caution">
    <text evidence="2">The sequence shown here is derived from an EMBL/GenBank/DDBJ whole genome shotgun (WGS) entry which is preliminary data.</text>
</comment>
<feature type="domain" description="Polymerase nucleotidyl transferase" evidence="1">
    <location>
        <begin position="102"/>
        <end position="162"/>
    </location>
</feature>
<evidence type="ECO:0000313" key="3">
    <source>
        <dbReference type="Proteomes" id="UP000070186"/>
    </source>
</evidence>
<evidence type="ECO:0000313" key="2">
    <source>
        <dbReference type="EMBL" id="KXB32504.1"/>
    </source>
</evidence>
<evidence type="ECO:0000259" key="1">
    <source>
        <dbReference type="Pfam" id="PF01909"/>
    </source>
</evidence>
<sequence length="185" mass="20275">MSLADFLFTPCLQRVLAATLLQPERSFTLQELLKLAGSGRGSAQKQVDRLVEAGVLREDPRRGRQRSIRANTEFPLYPELVAIARKSFAIMEPLKEALALFAGHINSAFVFGSVAKGSDSSRSDIDMIVVGIASLLELSEALHIAEQGMLRPLNFSLYEPAEWAALIESDPIMAQIAQGPILRIL</sequence>
<dbReference type="InterPro" id="IPR043519">
    <property type="entry name" value="NT_sf"/>
</dbReference>
<dbReference type="Proteomes" id="UP000070186">
    <property type="component" value="Unassembled WGS sequence"/>
</dbReference>
<keyword evidence="3" id="KW-1185">Reference proteome</keyword>
<dbReference type="CDD" id="cd05403">
    <property type="entry name" value="NT_KNTase_like"/>
    <property type="match status" value="1"/>
</dbReference>
<dbReference type="GO" id="GO:0016779">
    <property type="term" value="F:nucleotidyltransferase activity"/>
    <property type="evidence" value="ECO:0007669"/>
    <property type="project" value="InterPro"/>
</dbReference>
<proteinExistence type="predicted"/>
<organism evidence="2 3">
    <name type="scientific">Dechloromonas denitrificans</name>
    <dbReference type="NCBI Taxonomy" id="281362"/>
    <lineage>
        <taxon>Bacteria</taxon>
        <taxon>Pseudomonadati</taxon>
        <taxon>Pseudomonadota</taxon>
        <taxon>Betaproteobacteria</taxon>
        <taxon>Rhodocyclales</taxon>
        <taxon>Azonexaceae</taxon>
        <taxon>Dechloromonas</taxon>
    </lineage>
</organism>
<dbReference type="InterPro" id="IPR002934">
    <property type="entry name" value="Polymerase_NTP_transf_dom"/>
</dbReference>
<dbReference type="STRING" id="281362.AT959_02120"/>